<sequence>MSRLDHFLVSEGFIEKGCITSQWVGDRDISDHCPIWLVCSNLNWGPKPFKFNNCWLQHPDFFAFVKETWENLNIR</sequence>
<evidence type="ECO:0008006" key="3">
    <source>
        <dbReference type="Google" id="ProtNLM"/>
    </source>
</evidence>
<dbReference type="PANTHER" id="PTHR33710">
    <property type="entry name" value="BNAC02G09200D PROTEIN"/>
    <property type="match status" value="1"/>
</dbReference>
<dbReference type="SUPFAM" id="SSF56219">
    <property type="entry name" value="DNase I-like"/>
    <property type="match status" value="1"/>
</dbReference>
<dbReference type="Proteomes" id="UP000265520">
    <property type="component" value="Unassembled WGS sequence"/>
</dbReference>
<protein>
    <recommendedName>
        <fullName evidence="3">Cysteine-rich receptor-like protein kinase</fullName>
    </recommendedName>
</protein>
<dbReference type="PANTHER" id="PTHR33710:SF64">
    <property type="entry name" value="ENDONUCLEASE_EXONUCLEASE_PHOSPHATASE DOMAIN-CONTAINING PROTEIN"/>
    <property type="match status" value="1"/>
</dbReference>
<dbReference type="AlphaFoldDB" id="A0A392R5X2"/>
<reference evidence="1 2" key="1">
    <citation type="journal article" date="2018" name="Front. Plant Sci.">
        <title>Red Clover (Trifolium pratense) and Zigzag Clover (T. medium) - A Picture of Genomic Similarities and Differences.</title>
        <authorList>
            <person name="Dluhosova J."/>
            <person name="Istvanek J."/>
            <person name="Nedelnik J."/>
            <person name="Repkova J."/>
        </authorList>
    </citation>
    <scope>NUCLEOTIDE SEQUENCE [LARGE SCALE GENOMIC DNA]</scope>
    <source>
        <strain evidence="2">cv. 10/8</strain>
        <tissue evidence="1">Leaf</tissue>
    </source>
</reference>
<evidence type="ECO:0000313" key="1">
    <source>
        <dbReference type="EMBL" id="MCI31492.1"/>
    </source>
</evidence>
<evidence type="ECO:0000313" key="2">
    <source>
        <dbReference type="Proteomes" id="UP000265520"/>
    </source>
</evidence>
<dbReference type="EMBL" id="LXQA010187473">
    <property type="protein sequence ID" value="MCI31492.1"/>
    <property type="molecule type" value="Genomic_DNA"/>
</dbReference>
<dbReference type="InterPro" id="IPR036691">
    <property type="entry name" value="Endo/exonu/phosph_ase_sf"/>
</dbReference>
<proteinExistence type="predicted"/>
<feature type="non-terminal residue" evidence="1">
    <location>
        <position position="75"/>
    </location>
</feature>
<keyword evidence="2" id="KW-1185">Reference proteome</keyword>
<dbReference type="Gene3D" id="3.60.10.10">
    <property type="entry name" value="Endonuclease/exonuclease/phosphatase"/>
    <property type="match status" value="1"/>
</dbReference>
<organism evidence="1 2">
    <name type="scientific">Trifolium medium</name>
    <dbReference type="NCBI Taxonomy" id="97028"/>
    <lineage>
        <taxon>Eukaryota</taxon>
        <taxon>Viridiplantae</taxon>
        <taxon>Streptophyta</taxon>
        <taxon>Embryophyta</taxon>
        <taxon>Tracheophyta</taxon>
        <taxon>Spermatophyta</taxon>
        <taxon>Magnoliopsida</taxon>
        <taxon>eudicotyledons</taxon>
        <taxon>Gunneridae</taxon>
        <taxon>Pentapetalae</taxon>
        <taxon>rosids</taxon>
        <taxon>fabids</taxon>
        <taxon>Fabales</taxon>
        <taxon>Fabaceae</taxon>
        <taxon>Papilionoideae</taxon>
        <taxon>50 kb inversion clade</taxon>
        <taxon>NPAAA clade</taxon>
        <taxon>Hologalegina</taxon>
        <taxon>IRL clade</taxon>
        <taxon>Trifolieae</taxon>
        <taxon>Trifolium</taxon>
    </lineage>
</organism>
<accession>A0A392R5X2</accession>
<name>A0A392R5X2_9FABA</name>
<comment type="caution">
    <text evidence="1">The sequence shown here is derived from an EMBL/GenBank/DDBJ whole genome shotgun (WGS) entry which is preliminary data.</text>
</comment>